<evidence type="ECO:0000256" key="4">
    <source>
        <dbReference type="ARBA" id="ARBA00022827"/>
    </source>
</evidence>
<dbReference type="InterPro" id="IPR006076">
    <property type="entry name" value="FAD-dep_OxRdtase"/>
</dbReference>
<evidence type="ECO:0000256" key="6">
    <source>
        <dbReference type="SAM" id="MobiDB-lite"/>
    </source>
</evidence>
<dbReference type="GO" id="GO:0051698">
    <property type="term" value="F:saccharopine oxidase activity"/>
    <property type="evidence" value="ECO:0007669"/>
    <property type="project" value="TreeGrafter"/>
</dbReference>
<feature type="domain" description="FAD dependent oxidoreductase" evidence="7">
    <location>
        <begin position="18"/>
        <end position="388"/>
    </location>
</feature>
<dbReference type="PANTHER" id="PTHR10961">
    <property type="entry name" value="PEROXISOMAL SARCOSINE OXIDASE"/>
    <property type="match status" value="1"/>
</dbReference>
<dbReference type="Gene3D" id="3.50.50.60">
    <property type="entry name" value="FAD/NAD(P)-binding domain"/>
    <property type="match status" value="1"/>
</dbReference>
<evidence type="ECO:0000313" key="8">
    <source>
        <dbReference type="EMBL" id="ONH70117.1"/>
    </source>
</evidence>
<evidence type="ECO:0000256" key="1">
    <source>
        <dbReference type="ARBA" id="ARBA00001974"/>
    </source>
</evidence>
<dbReference type="STRING" id="36022.A0A1V2LE60"/>
<keyword evidence="4" id="KW-0274">FAD</keyword>
<dbReference type="Gene3D" id="3.30.9.10">
    <property type="entry name" value="D-Amino Acid Oxidase, subunit A, domain 2"/>
    <property type="match status" value="1"/>
</dbReference>
<dbReference type="OMA" id="QFMPLED"/>
<comment type="similarity">
    <text evidence="2">Belongs to the MSOX/MTOX family.</text>
</comment>
<dbReference type="GO" id="GO:0008115">
    <property type="term" value="F:sarcosine oxidase activity"/>
    <property type="evidence" value="ECO:0007669"/>
    <property type="project" value="TreeGrafter"/>
</dbReference>
<evidence type="ECO:0000313" key="9">
    <source>
        <dbReference type="Proteomes" id="UP000189513"/>
    </source>
</evidence>
<evidence type="ECO:0000259" key="7">
    <source>
        <dbReference type="Pfam" id="PF01266"/>
    </source>
</evidence>
<organism evidence="8 9">
    <name type="scientific">Cyberlindnera fabianii</name>
    <name type="common">Yeast</name>
    <name type="synonym">Hansenula fabianii</name>
    <dbReference type="NCBI Taxonomy" id="36022"/>
    <lineage>
        <taxon>Eukaryota</taxon>
        <taxon>Fungi</taxon>
        <taxon>Dikarya</taxon>
        <taxon>Ascomycota</taxon>
        <taxon>Saccharomycotina</taxon>
        <taxon>Saccharomycetes</taxon>
        <taxon>Phaffomycetales</taxon>
        <taxon>Phaffomycetaceae</taxon>
        <taxon>Cyberlindnera</taxon>
    </lineage>
</organism>
<dbReference type="VEuPathDB" id="FungiDB:BON22_0068"/>
<protein>
    <submittedName>
        <fullName evidence="8">L-saccharopine oxidase</fullName>
    </submittedName>
</protein>
<evidence type="ECO:0000256" key="5">
    <source>
        <dbReference type="ARBA" id="ARBA00023002"/>
    </source>
</evidence>
<dbReference type="EMBL" id="MPUK01000001">
    <property type="protein sequence ID" value="ONH70117.1"/>
    <property type="molecule type" value="Genomic_DNA"/>
</dbReference>
<comment type="cofactor">
    <cofactor evidence="1">
        <name>FAD</name>
        <dbReference type="ChEBI" id="CHEBI:57692"/>
    </cofactor>
</comment>
<reference evidence="9" key="1">
    <citation type="journal article" date="2017" name="Genome Announc.">
        <title>Genome sequences of Cyberlindnera fabianii 65, Pichia kudriavzevii 129, and Saccharomyces cerevisiae 131 isolated from fermented masau fruits in Zimbabwe.</title>
        <authorList>
            <person name="van Rijswijck I.M.H."/>
            <person name="Derks M.F.L."/>
            <person name="Abee T."/>
            <person name="de Ridder D."/>
            <person name="Smid E.J."/>
        </authorList>
    </citation>
    <scope>NUCLEOTIDE SEQUENCE [LARGE SCALE GENOMIC DNA]</scope>
    <source>
        <strain evidence="9">65</strain>
    </source>
</reference>
<evidence type="ECO:0000256" key="3">
    <source>
        <dbReference type="ARBA" id="ARBA00022630"/>
    </source>
</evidence>
<dbReference type="Pfam" id="PF01266">
    <property type="entry name" value="DAO"/>
    <property type="match status" value="1"/>
</dbReference>
<dbReference type="PANTHER" id="PTHR10961:SF26">
    <property type="entry name" value="L-SACCHAROPINE OXIDASE"/>
    <property type="match status" value="1"/>
</dbReference>
<feature type="region of interest" description="Disordered" evidence="6">
    <location>
        <begin position="411"/>
        <end position="442"/>
    </location>
</feature>
<dbReference type="Proteomes" id="UP000189513">
    <property type="component" value="Unassembled WGS sequence"/>
</dbReference>
<name>A0A1V2LE60_CYBFA</name>
<dbReference type="InterPro" id="IPR036188">
    <property type="entry name" value="FAD/NAD-bd_sf"/>
</dbReference>
<dbReference type="InterPro" id="IPR045170">
    <property type="entry name" value="MTOX"/>
</dbReference>
<keyword evidence="3" id="KW-0285">Flavoprotein</keyword>
<accession>A0A1V2LE60</accession>
<gene>
    <name evidence="8" type="ORF">BON22_0068</name>
</gene>
<keyword evidence="9" id="KW-1185">Reference proteome</keyword>
<evidence type="ECO:0000256" key="2">
    <source>
        <dbReference type="ARBA" id="ARBA00010989"/>
    </source>
</evidence>
<comment type="caution">
    <text evidence="8">The sequence shown here is derived from an EMBL/GenBank/DDBJ whole genome shotgun (WGS) entry which is preliminary data.</text>
</comment>
<dbReference type="AlphaFoldDB" id="A0A1V2LE60"/>
<sequence>MSFLAQQSPLDNNMSENVLIVGCGVFGLSTALSLAQAGYKVTAMDKYPVPSPWSAATDLNKIIRTEYADLFYSKLSVEALRQWQSDPLYKYVYVESGRVTLTPSSKENQHRAKFEQLGIENLEKCGVDVSEIVTLSSGEDLGKLVPQFADNAFGEIHAKYNPQAGYGIAYKSLEKVYEEAKRLGVKFVFGSEGTATEIIENKGVKTADGKVHSADKIVIALGAATGYIVNLENQISSMGLFVTHITLSEEEYQKYKDIPIFFSAEFGYFFPPDADSHEIKIALVYADTKNHIKDPFLAGTKTSLPRYKDQNPGDTFPKKGESHVRILLQKILPSLANHPLGRSKVCWISDTPTSDFLIDKLPTSDNIYIAAGDSGHGYKFLPNIGKYIRFKIEGKLEKEMSERWCWKPNPTWPTQMASSDDPYAVAGSDDSTTDEETSALRLTTANTAAGIKHKLESFRD</sequence>
<proteinExistence type="inferred from homology"/>
<dbReference type="SUPFAM" id="SSF51905">
    <property type="entry name" value="FAD/NAD(P)-binding domain"/>
    <property type="match status" value="1"/>
</dbReference>
<dbReference type="GO" id="GO:0050660">
    <property type="term" value="F:flavin adenine dinucleotide binding"/>
    <property type="evidence" value="ECO:0007669"/>
    <property type="project" value="InterPro"/>
</dbReference>
<keyword evidence="5" id="KW-0560">Oxidoreductase</keyword>